<proteinExistence type="predicted"/>
<evidence type="ECO:0000256" key="2">
    <source>
        <dbReference type="ARBA" id="ARBA00023125"/>
    </source>
</evidence>
<dbReference type="EMBL" id="AP014704">
    <property type="protein sequence ID" value="BAQ48300.1"/>
    <property type="molecule type" value="Genomic_DNA"/>
</dbReference>
<keyword evidence="2" id="KW-0238">DNA-binding</keyword>
<dbReference type="Pfam" id="PF00027">
    <property type="entry name" value="cNMP_binding"/>
    <property type="match status" value="1"/>
</dbReference>
<dbReference type="Pfam" id="PF13545">
    <property type="entry name" value="HTH_Crp_2"/>
    <property type="match status" value="1"/>
</dbReference>
<protein>
    <submittedName>
        <fullName evidence="5">Cyclic nucleotide-binding protein</fullName>
    </submittedName>
</protein>
<dbReference type="GO" id="GO:0006355">
    <property type="term" value="P:regulation of DNA-templated transcription"/>
    <property type="evidence" value="ECO:0007669"/>
    <property type="project" value="InterPro"/>
</dbReference>
<accession>A0A0C6FY86</accession>
<keyword evidence="3" id="KW-0804">Transcription</keyword>
<dbReference type="RefSeq" id="WP_060849065.1">
    <property type="nucleotide sequence ID" value="NZ_AP014704.1"/>
</dbReference>
<sequence>MRPRTSRAPTPHALIAKLERGASLTDADRTTLAAVTSQRRVVSSHVDLIREGDRPESVFLVTQGFACRYKILVDGQRHILGLLVPGDTCDLHVAILSRMDHSIAALTACEIVEIPRGTIVELTGNHPRIAQALCWATLVEQGILREWLTNLGQRGADQRMAHLFCEMLLRLQVVGLANRTDCVMPLTQAHLADSLGLSIVHTNRTLQHLRSLGLVDLKQKRLNIPDAARLKDFCGFNPNYLHLSRRA</sequence>
<reference evidence="5 6" key="1">
    <citation type="journal article" date="2015" name="Genome Announc.">
        <title>Complete Genome Sequence of Methylobacterium aquaticum Strain 22A, Isolated from Racomitrium japonicum Moss.</title>
        <authorList>
            <person name="Tani A."/>
            <person name="Ogura Y."/>
            <person name="Hayashi T."/>
            <person name="Kimbara K."/>
        </authorList>
    </citation>
    <scope>NUCLEOTIDE SEQUENCE [LARGE SCALE GENOMIC DNA]</scope>
    <source>
        <strain evidence="5 6">MA-22A</strain>
    </source>
</reference>
<dbReference type="Gene3D" id="2.60.120.10">
    <property type="entry name" value="Jelly Rolls"/>
    <property type="match status" value="1"/>
</dbReference>
<feature type="domain" description="HTH crp-type" evidence="4">
    <location>
        <begin position="154"/>
        <end position="228"/>
    </location>
</feature>
<dbReference type="SUPFAM" id="SSF46785">
    <property type="entry name" value="Winged helix' DNA-binding domain"/>
    <property type="match status" value="1"/>
</dbReference>
<dbReference type="PATRIC" id="fig|270351.10.peg.5237"/>
<dbReference type="InterPro" id="IPR018490">
    <property type="entry name" value="cNMP-bd_dom_sf"/>
</dbReference>
<dbReference type="InterPro" id="IPR014710">
    <property type="entry name" value="RmlC-like_jellyroll"/>
</dbReference>
<dbReference type="AlphaFoldDB" id="A0A0C6FY86"/>
<dbReference type="SMART" id="SM00100">
    <property type="entry name" value="cNMP"/>
    <property type="match status" value="1"/>
</dbReference>
<dbReference type="InterPro" id="IPR036390">
    <property type="entry name" value="WH_DNA-bd_sf"/>
</dbReference>
<keyword evidence="1" id="KW-0805">Transcription regulation</keyword>
<dbReference type="KEGG" id="maqu:Maq22A_c27340"/>
<evidence type="ECO:0000256" key="1">
    <source>
        <dbReference type="ARBA" id="ARBA00023015"/>
    </source>
</evidence>
<dbReference type="GO" id="GO:0003677">
    <property type="term" value="F:DNA binding"/>
    <property type="evidence" value="ECO:0007669"/>
    <property type="project" value="UniProtKB-KW"/>
</dbReference>
<gene>
    <name evidence="5" type="primary">crp</name>
    <name evidence="5" type="ORF">Maq22A_c27340</name>
</gene>
<dbReference type="CDD" id="cd00038">
    <property type="entry name" value="CAP_ED"/>
    <property type="match status" value="1"/>
</dbReference>
<evidence type="ECO:0000256" key="3">
    <source>
        <dbReference type="ARBA" id="ARBA00023163"/>
    </source>
</evidence>
<evidence type="ECO:0000313" key="5">
    <source>
        <dbReference type="EMBL" id="BAQ48300.1"/>
    </source>
</evidence>
<dbReference type="InterPro" id="IPR036388">
    <property type="entry name" value="WH-like_DNA-bd_sf"/>
</dbReference>
<dbReference type="Gene3D" id="1.10.10.10">
    <property type="entry name" value="Winged helix-like DNA-binding domain superfamily/Winged helix DNA-binding domain"/>
    <property type="match status" value="1"/>
</dbReference>
<dbReference type="OrthoDB" id="7584044at2"/>
<name>A0A0C6FY86_9HYPH</name>
<dbReference type="PROSITE" id="PS51063">
    <property type="entry name" value="HTH_CRP_2"/>
    <property type="match status" value="1"/>
</dbReference>
<dbReference type="InterPro" id="IPR012318">
    <property type="entry name" value="HTH_CRP"/>
</dbReference>
<dbReference type="InterPro" id="IPR000595">
    <property type="entry name" value="cNMP-bd_dom"/>
</dbReference>
<dbReference type="SUPFAM" id="SSF51206">
    <property type="entry name" value="cAMP-binding domain-like"/>
    <property type="match status" value="1"/>
</dbReference>
<dbReference type="Proteomes" id="UP000061432">
    <property type="component" value="Chromosome"/>
</dbReference>
<reference evidence="6" key="2">
    <citation type="submission" date="2015-01" db="EMBL/GenBank/DDBJ databases">
        <title>Complete genome sequence of Methylobacterium aquaticum strain 22A.</title>
        <authorList>
            <person name="Tani A."/>
            <person name="Ogura Y."/>
            <person name="Hayashi T."/>
        </authorList>
    </citation>
    <scope>NUCLEOTIDE SEQUENCE [LARGE SCALE GENOMIC DNA]</scope>
    <source>
        <strain evidence="6">MA-22A</strain>
    </source>
</reference>
<dbReference type="STRING" id="270351.Maq22A_c27340"/>
<evidence type="ECO:0000259" key="4">
    <source>
        <dbReference type="PROSITE" id="PS51063"/>
    </source>
</evidence>
<organism evidence="5 6">
    <name type="scientific">Methylobacterium aquaticum</name>
    <dbReference type="NCBI Taxonomy" id="270351"/>
    <lineage>
        <taxon>Bacteria</taxon>
        <taxon>Pseudomonadati</taxon>
        <taxon>Pseudomonadota</taxon>
        <taxon>Alphaproteobacteria</taxon>
        <taxon>Hyphomicrobiales</taxon>
        <taxon>Methylobacteriaceae</taxon>
        <taxon>Methylobacterium</taxon>
    </lineage>
</organism>
<evidence type="ECO:0000313" key="6">
    <source>
        <dbReference type="Proteomes" id="UP000061432"/>
    </source>
</evidence>